<proteinExistence type="predicted"/>
<reference evidence="2" key="1">
    <citation type="journal article" date="2019" name="Int. J. Syst. Evol. Microbiol.">
        <title>The Global Catalogue of Microorganisms (GCM) 10K type strain sequencing project: providing services to taxonomists for standard genome sequencing and annotation.</title>
        <authorList>
            <consortium name="The Broad Institute Genomics Platform"/>
            <consortium name="The Broad Institute Genome Sequencing Center for Infectious Disease"/>
            <person name="Wu L."/>
            <person name="Ma J."/>
        </authorList>
    </citation>
    <scope>NUCLEOTIDE SEQUENCE [LARGE SCALE GENOMIC DNA]</scope>
    <source>
        <strain evidence="2">JCM 3399</strain>
    </source>
</reference>
<name>A0ABQ2UJT5_9ACTN</name>
<organism evidence="1 2">
    <name type="scientific">Streptomyces albospinus</name>
    <dbReference type="NCBI Taxonomy" id="285515"/>
    <lineage>
        <taxon>Bacteria</taxon>
        <taxon>Bacillati</taxon>
        <taxon>Actinomycetota</taxon>
        <taxon>Actinomycetes</taxon>
        <taxon>Kitasatosporales</taxon>
        <taxon>Streptomycetaceae</taxon>
        <taxon>Streptomyces</taxon>
    </lineage>
</organism>
<protein>
    <recommendedName>
        <fullName evidence="3">Head-to-tail adaptor</fullName>
    </recommendedName>
</protein>
<dbReference type="EMBL" id="BMRP01000001">
    <property type="protein sequence ID" value="GGU41485.1"/>
    <property type="molecule type" value="Genomic_DNA"/>
</dbReference>
<gene>
    <name evidence="1" type="ORF">GCM10010211_00580</name>
</gene>
<dbReference type="Proteomes" id="UP000654471">
    <property type="component" value="Unassembled WGS sequence"/>
</dbReference>
<comment type="caution">
    <text evidence="1">The sequence shown here is derived from an EMBL/GenBank/DDBJ whole genome shotgun (WGS) entry which is preliminary data.</text>
</comment>
<dbReference type="RefSeq" id="WP_189295052.1">
    <property type="nucleotide sequence ID" value="NZ_BMRP01000001.1"/>
</dbReference>
<evidence type="ECO:0000313" key="1">
    <source>
        <dbReference type="EMBL" id="GGU41485.1"/>
    </source>
</evidence>
<accession>A0ABQ2UJT5</accession>
<evidence type="ECO:0008006" key="3">
    <source>
        <dbReference type="Google" id="ProtNLM"/>
    </source>
</evidence>
<evidence type="ECO:0000313" key="2">
    <source>
        <dbReference type="Proteomes" id="UP000654471"/>
    </source>
</evidence>
<sequence>MAYATLDDLKARLDWDLDADELRIATGALEDASTLAAAYGRNWPEAVAPRLVRTLVLKAASRYMTNPNGYTQSRAGDETLAWSDVGHDAGTVYFTTEEKRLLEGLAGTRPGLASVIVSSWESNTRQFDGGRVPVDYGGDRFPLYGDGVTPW</sequence>
<keyword evidence="2" id="KW-1185">Reference proteome</keyword>